<protein>
    <submittedName>
        <fullName evidence="3">Aldehyde dehydrogenase (NADP(+))</fullName>
    </submittedName>
</protein>
<dbReference type="RefSeq" id="WP_336544646.1">
    <property type="nucleotide sequence ID" value="NZ_JBBBDM010000002.1"/>
</dbReference>
<dbReference type="InterPro" id="IPR015590">
    <property type="entry name" value="Aldehyde_DH_dom"/>
</dbReference>
<organism evidence="3 4">
    <name type="scientific">Sphingomonas kyungheensis</name>
    <dbReference type="NCBI Taxonomy" id="1069987"/>
    <lineage>
        <taxon>Bacteria</taxon>
        <taxon>Pseudomonadati</taxon>
        <taxon>Pseudomonadota</taxon>
        <taxon>Alphaproteobacteria</taxon>
        <taxon>Sphingomonadales</taxon>
        <taxon>Sphingomonadaceae</taxon>
        <taxon>Sphingomonas</taxon>
    </lineage>
</organism>
<dbReference type="SUPFAM" id="SSF53720">
    <property type="entry name" value="ALDH-like"/>
    <property type="match status" value="1"/>
</dbReference>
<reference evidence="3 4" key="1">
    <citation type="journal article" date="2013" name="Int. J. Syst. Evol. Microbiol.">
        <title>Sphingomonas kyungheensis sp. nov., a bacterium with ginsenoside-converting activity isolated from soil of a ginseng field.</title>
        <authorList>
            <person name="Son H.M."/>
            <person name="Yang J.E."/>
            <person name="Park Y."/>
            <person name="Han C.K."/>
            <person name="Kim S.G."/>
            <person name="Kook M."/>
            <person name="Yi T.H."/>
        </authorList>
    </citation>
    <scope>NUCLEOTIDE SEQUENCE [LARGE SCALE GENOMIC DNA]</scope>
    <source>
        <strain evidence="3 4">LMG 26582</strain>
    </source>
</reference>
<dbReference type="Gene3D" id="3.40.605.10">
    <property type="entry name" value="Aldehyde Dehydrogenase, Chain A, domain 1"/>
    <property type="match status" value="1"/>
</dbReference>
<proteinExistence type="predicted"/>
<dbReference type="Gene3D" id="3.40.309.10">
    <property type="entry name" value="Aldehyde Dehydrogenase, Chain A, domain 2"/>
    <property type="match status" value="1"/>
</dbReference>
<comment type="caution">
    <text evidence="3">The sequence shown here is derived from an EMBL/GenBank/DDBJ whole genome shotgun (WGS) entry which is preliminary data.</text>
</comment>
<dbReference type="PANTHER" id="PTHR43353:SF3">
    <property type="entry name" value="ALDEHYDE DEHYDROGENASE-RELATED"/>
    <property type="match status" value="1"/>
</dbReference>
<evidence type="ECO:0000256" key="1">
    <source>
        <dbReference type="ARBA" id="ARBA00023002"/>
    </source>
</evidence>
<evidence type="ECO:0000313" key="3">
    <source>
        <dbReference type="EMBL" id="MEI5686453.1"/>
    </source>
</evidence>
<dbReference type="EMBL" id="JBBBDM010000002">
    <property type="protein sequence ID" value="MEI5686453.1"/>
    <property type="molecule type" value="Genomic_DNA"/>
</dbReference>
<accession>A0ABU8H042</accession>
<dbReference type="InterPro" id="IPR016163">
    <property type="entry name" value="Ald_DH_C"/>
</dbReference>
<dbReference type="PANTHER" id="PTHR43353">
    <property type="entry name" value="SUCCINATE-SEMIALDEHYDE DEHYDROGENASE, MITOCHONDRIAL"/>
    <property type="match status" value="1"/>
</dbReference>
<dbReference type="CDD" id="cd07129">
    <property type="entry name" value="ALDH_KGSADH"/>
    <property type="match status" value="1"/>
</dbReference>
<name>A0ABU8H042_9SPHN</name>
<dbReference type="Proteomes" id="UP001367771">
    <property type="component" value="Unassembled WGS sequence"/>
</dbReference>
<keyword evidence="1" id="KW-0560">Oxidoreductase</keyword>
<dbReference type="InterPro" id="IPR016162">
    <property type="entry name" value="Ald_DH_N"/>
</dbReference>
<keyword evidence="4" id="KW-1185">Reference proteome</keyword>
<evidence type="ECO:0000259" key="2">
    <source>
        <dbReference type="Pfam" id="PF00171"/>
    </source>
</evidence>
<gene>
    <name evidence="3" type="ORF">V8201_05095</name>
</gene>
<sequence>MIDGALLIGGESRQASDRFTAVNPASGETLTPDFSSARADAVAEACALAEAAFPAFAATDLEARAAFLEGIAQNILDIGDALIERAMAESGLPRARLEGERGRTVGQLRLFAGVVRQGDFLDATIDPAQPERAPLPRPDLRRINLAIGPVAVFGASNFPLAFSVAGGDTASALAAGCPVVVKGHPAHPGTGELVARAIQQAVKAAGLPAGVFSYLPGETNELGGALVADPRIQAVGFTGSRAGGLALARIAAERDEPIPVYAEMSSINPVVIFPAALAARGAALAKEYVASLTMGAGQFCTNPGLVLAIDGPELDAFVRDAGAALTDSQPATMLSPGIHASFEKGVEALASHSAVTTIARGKVGEGVNQAVGALFQTTAEQFLADVALSHEVFGSSSVVVRCASIDEIIAVVGKLEGQLTATLQLDPADEADAAKLMPVIARRVGRVLANGWPTGVEVAPAMVHGGPFPATSDGRTTSVGTLAIARFLRPVCFQNLAPALLPAALRDDNGWSIARRLDGKREASPR</sequence>
<dbReference type="InterPro" id="IPR044151">
    <property type="entry name" value="ALDH_KGSADH"/>
</dbReference>
<feature type="domain" description="Aldehyde dehydrogenase" evidence="2">
    <location>
        <begin position="15"/>
        <end position="459"/>
    </location>
</feature>
<dbReference type="InterPro" id="IPR050740">
    <property type="entry name" value="Aldehyde_DH_Superfamily"/>
</dbReference>
<dbReference type="Pfam" id="PF00171">
    <property type="entry name" value="Aldedh"/>
    <property type="match status" value="1"/>
</dbReference>
<evidence type="ECO:0000313" key="4">
    <source>
        <dbReference type="Proteomes" id="UP001367771"/>
    </source>
</evidence>
<dbReference type="InterPro" id="IPR016161">
    <property type="entry name" value="Ald_DH/histidinol_DH"/>
</dbReference>